<dbReference type="Gene3D" id="3.30.450.20">
    <property type="entry name" value="PAS domain"/>
    <property type="match status" value="1"/>
</dbReference>
<dbReference type="AlphaFoldDB" id="A0A8J3SNA7"/>
<dbReference type="RefSeq" id="WP_204068023.1">
    <property type="nucleotide sequence ID" value="NZ_BOOJ01000058.1"/>
</dbReference>
<organism evidence="7 8">
    <name type="scientific">Planobispora siamensis</name>
    <dbReference type="NCBI Taxonomy" id="936338"/>
    <lineage>
        <taxon>Bacteria</taxon>
        <taxon>Bacillati</taxon>
        <taxon>Actinomycetota</taxon>
        <taxon>Actinomycetes</taxon>
        <taxon>Streptosporangiales</taxon>
        <taxon>Streptosporangiaceae</taxon>
        <taxon>Planobispora</taxon>
    </lineage>
</organism>
<evidence type="ECO:0000256" key="2">
    <source>
        <dbReference type="ARBA" id="ARBA00039140"/>
    </source>
</evidence>
<evidence type="ECO:0000256" key="4">
    <source>
        <dbReference type="PROSITE-ProRule" id="PRU00050"/>
    </source>
</evidence>
<feature type="region of interest" description="Disordered" evidence="5">
    <location>
        <begin position="522"/>
        <end position="559"/>
    </location>
</feature>
<comment type="caution">
    <text evidence="7">The sequence shown here is derived from an EMBL/GenBank/DDBJ whole genome shotgun (WGS) entry which is preliminary data.</text>
</comment>
<dbReference type="PANTHER" id="PTHR42872:SF6">
    <property type="entry name" value="PROTEIN-GLUTAMATE METHYLESTERASE_PROTEIN-GLUTAMINE GLUTAMINASE"/>
    <property type="match status" value="1"/>
</dbReference>
<dbReference type="GO" id="GO:0005737">
    <property type="term" value="C:cytoplasm"/>
    <property type="evidence" value="ECO:0007669"/>
    <property type="project" value="InterPro"/>
</dbReference>
<dbReference type="PANTHER" id="PTHR42872">
    <property type="entry name" value="PROTEIN-GLUTAMATE METHYLESTERASE/PROTEIN-GLUTAMINE GLUTAMINASE"/>
    <property type="match status" value="1"/>
</dbReference>
<comment type="catalytic activity">
    <reaction evidence="3">
        <text>[protein]-L-glutamate 5-O-methyl ester + H2O = L-glutamyl-[protein] + methanol + H(+)</text>
        <dbReference type="Rhea" id="RHEA:23236"/>
        <dbReference type="Rhea" id="RHEA-COMP:10208"/>
        <dbReference type="Rhea" id="RHEA-COMP:10311"/>
        <dbReference type="ChEBI" id="CHEBI:15377"/>
        <dbReference type="ChEBI" id="CHEBI:15378"/>
        <dbReference type="ChEBI" id="CHEBI:17790"/>
        <dbReference type="ChEBI" id="CHEBI:29973"/>
        <dbReference type="ChEBI" id="CHEBI:82795"/>
        <dbReference type="EC" id="3.1.1.61"/>
    </reaction>
</comment>
<feature type="compositionally biased region" description="Basic residues" evidence="5">
    <location>
        <begin position="549"/>
        <end position="559"/>
    </location>
</feature>
<evidence type="ECO:0000256" key="3">
    <source>
        <dbReference type="ARBA" id="ARBA00048267"/>
    </source>
</evidence>
<name>A0A8J3SNA7_9ACTN</name>
<dbReference type="GO" id="GO:0008984">
    <property type="term" value="F:protein-glutamate methylesterase activity"/>
    <property type="evidence" value="ECO:0007669"/>
    <property type="project" value="UniProtKB-EC"/>
</dbReference>
<dbReference type="EMBL" id="BOOJ01000058">
    <property type="protein sequence ID" value="GIH95952.1"/>
    <property type="molecule type" value="Genomic_DNA"/>
</dbReference>
<dbReference type="GO" id="GO:0000156">
    <property type="term" value="F:phosphorelay response regulator activity"/>
    <property type="evidence" value="ECO:0007669"/>
    <property type="project" value="InterPro"/>
</dbReference>
<dbReference type="SUPFAM" id="SSF52738">
    <property type="entry name" value="Methylesterase CheB, C-terminal domain"/>
    <property type="match status" value="1"/>
</dbReference>
<feature type="domain" description="CheB-type methylesterase" evidence="6">
    <location>
        <begin position="13"/>
        <end position="193"/>
    </location>
</feature>
<evidence type="ECO:0000313" key="7">
    <source>
        <dbReference type="EMBL" id="GIH95952.1"/>
    </source>
</evidence>
<dbReference type="InterPro" id="IPR035909">
    <property type="entry name" value="CheB_C"/>
</dbReference>
<sequence length="559" mass="59650">MNDHVDDTGVVSVVVLVASAGGMGALTAVLRALPVDLPVSVLVQQHLGGHGSALTMLLHKRTGREVVWATDGEELLAGRILVCPPLARMEVLPDGTVALFDHRTGALEHPHDALFASLADAVGARGVAVVLSGMGRDGAAGAAAVQAAGGFVISQDPDSAEYASMPTAAAPIAHLVLPLAEIGPMIANVVYGRPLPRPRSEIEATDWLFRGSGEVERLLRAVDWAATPLGPVSRWPEVLRAMVRTTLDSGYPMAVWWGPELIQIYNDRWRQFLGTTKHPRALAGRAAQTWPELWSFVGPMTQAVLTRGECAGGENMPMLMERDGLLEEVFATFTYSPITDASGTVVGVHNTALDTTATIVGERRMRTLRAVATATAQATSPQRACVLAAEALATEPADVPFALFYLLDHPRRQAQLAGAAGLAAGSAPAPHLMNLRSGDIAWPLPALLRDAAEGTAGKRAGLMIDDLTERFGGLLAPVPTPPGAHPPHSALHPPPQYPAWLWQRDRKPWAGRRCVVMTAAFTGGDGVERRRQHRRRTAPPSRTSPVRPPRPRTRPGRRG</sequence>
<dbReference type="EC" id="3.1.1.61" evidence="2"/>
<dbReference type="Gene3D" id="3.40.50.180">
    <property type="entry name" value="Methylesterase CheB, C-terminal domain"/>
    <property type="match status" value="1"/>
</dbReference>
<protein>
    <recommendedName>
        <fullName evidence="2">protein-glutamate methylesterase</fullName>
        <ecNumber evidence="2">3.1.1.61</ecNumber>
    </recommendedName>
</protein>
<accession>A0A8J3SNA7</accession>
<dbReference type="InterPro" id="IPR000673">
    <property type="entry name" value="Sig_transdc_resp-reg_Me-estase"/>
</dbReference>
<keyword evidence="8" id="KW-1185">Reference proteome</keyword>
<keyword evidence="1" id="KW-0378">Hydrolase</keyword>
<reference evidence="7 8" key="1">
    <citation type="submission" date="2021-01" db="EMBL/GenBank/DDBJ databases">
        <title>Whole genome shotgun sequence of Planobispora siamensis NBRC 107568.</title>
        <authorList>
            <person name="Komaki H."/>
            <person name="Tamura T."/>
        </authorList>
    </citation>
    <scope>NUCLEOTIDE SEQUENCE [LARGE SCALE GENOMIC DNA]</scope>
    <source>
        <strain evidence="7 8">NBRC 107568</strain>
    </source>
</reference>
<dbReference type="Proteomes" id="UP000619788">
    <property type="component" value="Unassembled WGS sequence"/>
</dbReference>
<evidence type="ECO:0000256" key="5">
    <source>
        <dbReference type="SAM" id="MobiDB-lite"/>
    </source>
</evidence>
<evidence type="ECO:0000313" key="8">
    <source>
        <dbReference type="Proteomes" id="UP000619788"/>
    </source>
</evidence>
<dbReference type="GO" id="GO:0006935">
    <property type="term" value="P:chemotaxis"/>
    <property type="evidence" value="ECO:0007669"/>
    <property type="project" value="InterPro"/>
</dbReference>
<evidence type="ECO:0000256" key="1">
    <source>
        <dbReference type="ARBA" id="ARBA00022801"/>
    </source>
</evidence>
<comment type="caution">
    <text evidence="4">Lacks conserved residue(s) required for the propagation of feature annotation.</text>
</comment>
<dbReference type="Pfam" id="PF01339">
    <property type="entry name" value="CheB_methylest"/>
    <property type="match status" value="1"/>
</dbReference>
<evidence type="ECO:0000259" key="6">
    <source>
        <dbReference type="PROSITE" id="PS50122"/>
    </source>
</evidence>
<dbReference type="PROSITE" id="PS50122">
    <property type="entry name" value="CHEB"/>
    <property type="match status" value="1"/>
</dbReference>
<gene>
    <name evidence="7" type="ORF">Psi01_65820</name>
</gene>
<proteinExistence type="predicted"/>